<reference evidence="3" key="1">
    <citation type="submission" date="2016-07" db="EMBL/GenBank/DDBJ databases">
        <authorList>
            <person name="Florea S."/>
            <person name="Webb J.S."/>
            <person name="Jaromczyk J."/>
            <person name="Schardl C.L."/>
        </authorList>
    </citation>
    <scope>NUCLEOTIDE SEQUENCE [LARGE SCALE GENOMIC DNA]</scope>
    <source>
        <strain evidence="3">Z6</strain>
    </source>
</reference>
<keyword evidence="3" id="KW-1185">Reference proteome</keyword>
<proteinExistence type="predicted"/>
<comment type="caution">
    <text evidence="2">The sequence shown here is derived from an EMBL/GenBank/DDBJ whole genome shotgun (WGS) entry which is preliminary data.</text>
</comment>
<feature type="chain" id="PRO_5008642840" description="LPS-assembly protein" evidence="1">
    <location>
        <begin position="22"/>
        <end position="631"/>
    </location>
</feature>
<reference evidence="2 3" key="2">
    <citation type="submission" date="2016-08" db="EMBL/GenBank/DDBJ databases">
        <title>Orenia metallireducens sp. nov. strain Z6, a Novel Metal-reducing Firmicute from the Deep Subsurface.</title>
        <authorList>
            <person name="Maxim B.I."/>
            <person name="Kenneth K."/>
            <person name="Flynn T.M."/>
            <person name="Oloughlin E.J."/>
            <person name="Locke R.A."/>
            <person name="Weber J.R."/>
            <person name="Egan S.M."/>
            <person name="Mackie R.I."/>
            <person name="Cann I.K."/>
        </authorList>
    </citation>
    <scope>NUCLEOTIDE SEQUENCE [LARGE SCALE GENOMIC DNA]</scope>
    <source>
        <strain evidence="2 3">Z6</strain>
    </source>
</reference>
<evidence type="ECO:0008006" key="4">
    <source>
        <dbReference type="Google" id="ProtNLM"/>
    </source>
</evidence>
<sequence length="631" mass="72986">MERILFFVLLISALCAPIVQANQEVPFVVSADGFVVLDEESQIIQAEENVLITMEEDSIRADKVEVDLITKIIKASGNILLVQGEQEVSGDALEYDYISGEGKFYNAQSKEEGITFRGKVINIVKDEMVMEGTELIPGDHTHKDYHYKLTAENIRVYPDGKVVATGVYLWIKGKKIMPLPTYTTSLDPVERKKYAIPEPKLGYNRNDGAYLDVNYDHYVDENLEGSLHFKATTKKGNELDLNYNYSPSESFQFRPNLSYEQGIGVDGSVNLINKLGGINSNLSYNAYIEDDEDDPDYKEKEWLARWDLTTDIFGVKSGLHLRRDEDDLETGKEITFDKKWSDYYWQLRAGEDNEYDYKPQFSLGIKDKDLGKGTLFSTDLRIANIYERKTDIKTSKREIDLRLRDSQVKVTDSTNLYWNGGLSMSEYGTGDDFQTYDFNLGIDQKIAFLDVNLDYQYYDELGQTPFKFDLLTDEDQKIGERNYFTASIGSDLKLSDNLDFKWNALVRNSKYENREDYNYYQFDTKTFYQINEFNSIGLGYKYIGTVGETPIEDEEVERDDLYNEVTVSYNFQTNQLAFPYWDVEVEAGYDFIDSELSTLKYSLTREFDCFNTGIEYDQLENDIHFSLRLKY</sequence>
<dbReference type="InterPro" id="IPR050218">
    <property type="entry name" value="LptD"/>
</dbReference>
<protein>
    <recommendedName>
        <fullName evidence="4">LPS-assembly protein</fullName>
    </recommendedName>
</protein>
<evidence type="ECO:0000256" key="1">
    <source>
        <dbReference type="SAM" id="SignalP"/>
    </source>
</evidence>
<feature type="signal peptide" evidence="1">
    <location>
        <begin position="1"/>
        <end position="21"/>
    </location>
</feature>
<dbReference type="Proteomes" id="UP000093514">
    <property type="component" value="Unassembled WGS sequence"/>
</dbReference>
<dbReference type="PANTHER" id="PTHR30189:SF1">
    <property type="entry name" value="LPS-ASSEMBLY PROTEIN LPTD"/>
    <property type="match status" value="1"/>
</dbReference>
<dbReference type="GO" id="GO:0009279">
    <property type="term" value="C:cell outer membrane"/>
    <property type="evidence" value="ECO:0007669"/>
    <property type="project" value="TreeGrafter"/>
</dbReference>
<dbReference type="PANTHER" id="PTHR30189">
    <property type="entry name" value="LPS-ASSEMBLY PROTEIN"/>
    <property type="match status" value="1"/>
</dbReference>
<dbReference type="RefSeq" id="WP_068719502.1">
    <property type="nucleotide sequence ID" value="NZ_LWDV01000010.1"/>
</dbReference>
<evidence type="ECO:0000313" key="2">
    <source>
        <dbReference type="EMBL" id="OCL25590.1"/>
    </source>
</evidence>
<keyword evidence="1" id="KW-0732">Signal</keyword>
<dbReference type="AlphaFoldDB" id="A0A1C0A620"/>
<dbReference type="GO" id="GO:1990351">
    <property type="term" value="C:transporter complex"/>
    <property type="evidence" value="ECO:0007669"/>
    <property type="project" value="TreeGrafter"/>
</dbReference>
<organism evidence="2 3">
    <name type="scientific">Orenia metallireducens</name>
    <dbReference type="NCBI Taxonomy" id="1413210"/>
    <lineage>
        <taxon>Bacteria</taxon>
        <taxon>Bacillati</taxon>
        <taxon>Bacillota</taxon>
        <taxon>Clostridia</taxon>
        <taxon>Halanaerobiales</taxon>
        <taxon>Halobacteroidaceae</taxon>
        <taxon>Orenia</taxon>
    </lineage>
</organism>
<dbReference type="OrthoDB" id="2111759at2"/>
<dbReference type="EMBL" id="LWDV01000010">
    <property type="protein sequence ID" value="OCL25590.1"/>
    <property type="molecule type" value="Genomic_DNA"/>
</dbReference>
<evidence type="ECO:0000313" key="3">
    <source>
        <dbReference type="Proteomes" id="UP000093514"/>
    </source>
</evidence>
<name>A0A1C0A620_9FIRM</name>
<dbReference type="Gene3D" id="2.60.450.10">
    <property type="entry name" value="Lipopolysaccharide (LPS) transport protein A like domain"/>
    <property type="match status" value="1"/>
</dbReference>
<gene>
    <name evidence="2" type="ORF">U472_14770</name>
</gene>
<accession>A0A1C0A620</accession>